<dbReference type="Gene3D" id="3.40.30.10">
    <property type="entry name" value="Glutaredoxin"/>
    <property type="match status" value="1"/>
</dbReference>
<dbReference type="PROSITE" id="PS50405">
    <property type="entry name" value="GST_CTER"/>
    <property type="match status" value="1"/>
</dbReference>
<evidence type="ECO:0000259" key="2">
    <source>
        <dbReference type="PROSITE" id="PS50405"/>
    </source>
</evidence>
<reference evidence="3" key="1">
    <citation type="journal article" date="2020" name="Fungal Divers.">
        <title>Resolving the Mortierellaceae phylogeny through synthesis of multi-gene phylogenetics and phylogenomics.</title>
        <authorList>
            <person name="Vandepol N."/>
            <person name="Liber J."/>
            <person name="Desiro A."/>
            <person name="Na H."/>
            <person name="Kennedy M."/>
            <person name="Barry K."/>
            <person name="Grigoriev I.V."/>
            <person name="Miller A.N."/>
            <person name="O'Donnell K."/>
            <person name="Stajich J.E."/>
            <person name="Bonito G."/>
        </authorList>
    </citation>
    <scope>NUCLEOTIDE SEQUENCE</scope>
    <source>
        <strain evidence="3">REB-010B</strain>
    </source>
</reference>
<dbReference type="EMBL" id="JAAAIP010000044">
    <property type="protein sequence ID" value="KAG0327974.1"/>
    <property type="molecule type" value="Genomic_DNA"/>
</dbReference>
<dbReference type="AlphaFoldDB" id="A0A9P6UYM7"/>
<comment type="caution">
    <text evidence="3">The sequence shown here is derived from an EMBL/GenBank/DDBJ whole genome shotgun (WGS) entry which is preliminary data.</text>
</comment>
<keyword evidence="4" id="KW-1185">Reference proteome</keyword>
<dbReference type="InterPro" id="IPR004045">
    <property type="entry name" value="Glutathione_S-Trfase_N"/>
</dbReference>
<dbReference type="GO" id="GO:0006749">
    <property type="term" value="P:glutathione metabolic process"/>
    <property type="evidence" value="ECO:0007669"/>
    <property type="project" value="TreeGrafter"/>
</dbReference>
<dbReference type="SUPFAM" id="SSF47616">
    <property type="entry name" value="GST C-terminal domain-like"/>
    <property type="match status" value="1"/>
</dbReference>
<dbReference type="InterPro" id="IPR010987">
    <property type="entry name" value="Glutathione-S-Trfase_C-like"/>
</dbReference>
<evidence type="ECO:0000313" key="3">
    <source>
        <dbReference type="EMBL" id="KAG0327974.1"/>
    </source>
</evidence>
<dbReference type="GO" id="GO:0004364">
    <property type="term" value="F:glutathione transferase activity"/>
    <property type="evidence" value="ECO:0007669"/>
    <property type="project" value="TreeGrafter"/>
</dbReference>
<name>A0A9P6UYM7_9FUNG</name>
<feature type="domain" description="GST C-terminal" evidence="2">
    <location>
        <begin position="104"/>
        <end position="259"/>
    </location>
</feature>
<dbReference type="Gene3D" id="1.20.1050.10">
    <property type="match status" value="1"/>
</dbReference>
<organism evidence="3 4">
    <name type="scientific">Dissophora globulifera</name>
    <dbReference type="NCBI Taxonomy" id="979702"/>
    <lineage>
        <taxon>Eukaryota</taxon>
        <taxon>Fungi</taxon>
        <taxon>Fungi incertae sedis</taxon>
        <taxon>Mucoromycota</taxon>
        <taxon>Mortierellomycotina</taxon>
        <taxon>Mortierellomycetes</taxon>
        <taxon>Mortierellales</taxon>
        <taxon>Mortierellaceae</taxon>
        <taxon>Dissophora</taxon>
    </lineage>
</organism>
<evidence type="ECO:0000313" key="4">
    <source>
        <dbReference type="Proteomes" id="UP000738325"/>
    </source>
</evidence>
<sequence>MSTEPATRAMISYHSADPSLSSSAKSKILEETDTKDLLFTFTYFDIASCGSTSRDMLVYGKAHYGAKYKFEAPSEKDWGEGKVPTAFSCLPMLKITAPNGVELDVSESMIVDIYLAERFNLLGDNKFESLTIQSIYANIHYLRERMFSVVTCAPKERLGPRRDNFFQNTLRKFLEDHEYHLKQNGDNGHYVGNKLSLADLHLANVIHYLQTLPWGKMAEKAFRECPSVWKVKENVDKVASLIPWRESDEFKLYEKNSIQWYSSLAVPEDKAEE</sequence>
<dbReference type="InterPro" id="IPR050213">
    <property type="entry name" value="GST_superfamily"/>
</dbReference>
<dbReference type="PROSITE" id="PS50404">
    <property type="entry name" value="GST_NTER"/>
    <property type="match status" value="1"/>
</dbReference>
<protein>
    <submittedName>
        <fullName evidence="3">Glutathione S-transferase S1</fullName>
    </submittedName>
</protein>
<proteinExistence type="predicted"/>
<evidence type="ECO:0000259" key="1">
    <source>
        <dbReference type="PROSITE" id="PS50404"/>
    </source>
</evidence>
<dbReference type="OrthoDB" id="414243at2759"/>
<feature type="domain" description="GST N-terminal" evidence="1">
    <location>
        <begin position="37"/>
        <end position="123"/>
    </location>
</feature>
<dbReference type="Pfam" id="PF14497">
    <property type="entry name" value="GST_C_3"/>
    <property type="match status" value="1"/>
</dbReference>
<dbReference type="Proteomes" id="UP000738325">
    <property type="component" value="Unassembled WGS sequence"/>
</dbReference>
<dbReference type="PANTHER" id="PTHR11571">
    <property type="entry name" value="GLUTATHIONE S-TRANSFERASE"/>
    <property type="match status" value="1"/>
</dbReference>
<dbReference type="InterPro" id="IPR004046">
    <property type="entry name" value="GST_C"/>
</dbReference>
<accession>A0A9P6UYM7</accession>
<gene>
    <name evidence="3" type="primary">GSTS1_3</name>
    <name evidence="3" type="ORF">BGZ99_006473</name>
</gene>
<dbReference type="InterPro" id="IPR036282">
    <property type="entry name" value="Glutathione-S-Trfase_C_sf"/>
</dbReference>